<dbReference type="EMBL" id="CACRYJ010000058">
    <property type="protein sequence ID" value="VZO39342.1"/>
    <property type="molecule type" value="Genomic_DNA"/>
</dbReference>
<dbReference type="RefSeq" id="WP_156742660.1">
    <property type="nucleotide sequence ID" value="NZ_CACRYJ010000058.1"/>
</dbReference>
<evidence type="ECO:0000313" key="4">
    <source>
        <dbReference type="Proteomes" id="UP000419743"/>
    </source>
</evidence>
<protein>
    <submittedName>
        <fullName evidence="3">Xylose isomerase-like TIM barrel</fullName>
    </submittedName>
</protein>
<keyword evidence="4" id="KW-1185">Reference proteome</keyword>
<dbReference type="Gene3D" id="3.20.20.150">
    <property type="entry name" value="Divalent-metal-dependent TIM barrel enzymes"/>
    <property type="match status" value="1"/>
</dbReference>
<evidence type="ECO:0000259" key="2">
    <source>
        <dbReference type="Pfam" id="PF01261"/>
    </source>
</evidence>
<organism evidence="3 4">
    <name type="scientific">Occultella aeris</name>
    <dbReference type="NCBI Taxonomy" id="2761496"/>
    <lineage>
        <taxon>Bacteria</taxon>
        <taxon>Bacillati</taxon>
        <taxon>Actinomycetota</taxon>
        <taxon>Actinomycetes</taxon>
        <taxon>Micrococcales</taxon>
        <taxon>Ruaniaceae</taxon>
        <taxon>Occultella</taxon>
    </lineage>
</organism>
<dbReference type="Pfam" id="PF01261">
    <property type="entry name" value="AP_endonuc_2"/>
    <property type="match status" value="1"/>
</dbReference>
<dbReference type="Proteomes" id="UP000419743">
    <property type="component" value="Unassembled WGS sequence"/>
</dbReference>
<proteinExistence type="predicted"/>
<accession>A0A7M4DPF6</accession>
<dbReference type="InterPro" id="IPR013022">
    <property type="entry name" value="Xyl_isomerase-like_TIM-brl"/>
</dbReference>
<dbReference type="InterPro" id="IPR036237">
    <property type="entry name" value="Xyl_isomerase-like_sf"/>
</dbReference>
<keyword evidence="3" id="KW-0413">Isomerase</keyword>
<comment type="caution">
    <text evidence="3">The sequence shown here is derived from an EMBL/GenBank/DDBJ whole genome shotgun (WGS) entry which is preliminary data.</text>
</comment>
<dbReference type="InterPro" id="IPR050312">
    <property type="entry name" value="IolE/XylAMocC-like"/>
</dbReference>
<dbReference type="AlphaFoldDB" id="A0A7M4DPF6"/>
<dbReference type="GO" id="GO:0016853">
    <property type="term" value="F:isomerase activity"/>
    <property type="evidence" value="ECO:0007669"/>
    <property type="project" value="UniProtKB-KW"/>
</dbReference>
<reference evidence="3 4" key="1">
    <citation type="submission" date="2019-11" db="EMBL/GenBank/DDBJ databases">
        <authorList>
            <person name="Criscuolo A."/>
        </authorList>
    </citation>
    <scope>NUCLEOTIDE SEQUENCE [LARGE SCALE GENOMIC DNA]</scope>
    <source>
        <strain evidence="3">CIP111667</strain>
    </source>
</reference>
<dbReference type="PANTHER" id="PTHR12110">
    <property type="entry name" value="HYDROXYPYRUVATE ISOMERASE"/>
    <property type="match status" value="1"/>
</dbReference>
<feature type="domain" description="Xylose isomerase-like TIM barrel" evidence="2">
    <location>
        <begin position="48"/>
        <end position="259"/>
    </location>
</feature>
<name>A0A7M4DPF6_9MICO</name>
<sequence>MNRILAYSTLGEPGMDVSTVISRAGIAGAVGLELRVAPGEVLTLGSGTATARALGERLRAAGLTVLALNSYVALASVQDPIAVDGDLGHLLDLADAVGAAGVRVFVKRPEQASAADGDRFAVERLGRVLGSAATGPRVLIETHDSHSTGASVPALLDRLPQSIADRVGVIWDTAHTWSAGEDPARSAALLRPWLTHVQVKDVADRADPRPVELGTGRFPVQELGDALDGIGYDGPVSLEWERTWHPGLPPLALALEHLRVWAAPLLPEGAT</sequence>
<evidence type="ECO:0000313" key="3">
    <source>
        <dbReference type="EMBL" id="VZO39342.1"/>
    </source>
</evidence>
<keyword evidence="1" id="KW-0119">Carbohydrate metabolism</keyword>
<evidence type="ECO:0000256" key="1">
    <source>
        <dbReference type="ARBA" id="ARBA00023277"/>
    </source>
</evidence>
<gene>
    <name evidence="3" type="ORF">HALOF300_04038</name>
</gene>
<dbReference type="SUPFAM" id="SSF51658">
    <property type="entry name" value="Xylose isomerase-like"/>
    <property type="match status" value="1"/>
</dbReference>